<accession>A0A5J5EJ24</accession>
<sequence length="149" mass="16090">MIDIPADWRPPAPIRHPDFENLARNLSDKGTRGPAWPTLWGPICPTGRPLSKTWHLPSVEVDVARGWREGHTPGRAAWACGSTRGVESGLGMFTVGIPKGVPESFHSSFRDPETEVFLAIPSENTIPPGVPPPVPPPVPPNIELPCSSL</sequence>
<evidence type="ECO:0000313" key="1">
    <source>
        <dbReference type="EMBL" id="KAA8894956.1"/>
    </source>
</evidence>
<proteinExistence type="predicted"/>
<evidence type="ECO:0000313" key="2">
    <source>
        <dbReference type="Proteomes" id="UP000326924"/>
    </source>
</evidence>
<protein>
    <submittedName>
        <fullName evidence="1">Uncharacterized protein</fullName>
    </submittedName>
</protein>
<organism evidence="1 2">
    <name type="scientific">Sphaerosporella brunnea</name>
    <dbReference type="NCBI Taxonomy" id="1250544"/>
    <lineage>
        <taxon>Eukaryota</taxon>
        <taxon>Fungi</taxon>
        <taxon>Dikarya</taxon>
        <taxon>Ascomycota</taxon>
        <taxon>Pezizomycotina</taxon>
        <taxon>Pezizomycetes</taxon>
        <taxon>Pezizales</taxon>
        <taxon>Pyronemataceae</taxon>
        <taxon>Sphaerosporella</taxon>
    </lineage>
</organism>
<reference evidence="1 2" key="1">
    <citation type="submission" date="2019-09" db="EMBL/GenBank/DDBJ databases">
        <title>Draft genome of the ectomycorrhizal ascomycete Sphaerosporella brunnea.</title>
        <authorList>
            <consortium name="DOE Joint Genome Institute"/>
            <person name="Benucci G.M."/>
            <person name="Marozzi G."/>
            <person name="Antonielli L."/>
            <person name="Sanchez S."/>
            <person name="Marco P."/>
            <person name="Wang X."/>
            <person name="Falini L.B."/>
            <person name="Barry K."/>
            <person name="Haridas S."/>
            <person name="Lipzen A."/>
            <person name="Labutti K."/>
            <person name="Grigoriev I.V."/>
            <person name="Murat C."/>
            <person name="Martin F."/>
            <person name="Albertini E."/>
            <person name="Donnini D."/>
            <person name="Bonito G."/>
        </authorList>
    </citation>
    <scope>NUCLEOTIDE SEQUENCE [LARGE SCALE GENOMIC DNA]</scope>
    <source>
        <strain evidence="1 2">Sb_GMNB300</strain>
    </source>
</reference>
<name>A0A5J5EJ24_9PEZI</name>
<keyword evidence="2" id="KW-1185">Reference proteome</keyword>
<comment type="caution">
    <text evidence="1">The sequence shown here is derived from an EMBL/GenBank/DDBJ whole genome shotgun (WGS) entry which is preliminary data.</text>
</comment>
<dbReference type="Proteomes" id="UP000326924">
    <property type="component" value="Unassembled WGS sequence"/>
</dbReference>
<dbReference type="AlphaFoldDB" id="A0A5J5EJ24"/>
<dbReference type="EMBL" id="VXIS01000297">
    <property type="protein sequence ID" value="KAA8894956.1"/>
    <property type="molecule type" value="Genomic_DNA"/>
</dbReference>
<dbReference type="InParanoid" id="A0A5J5EJ24"/>
<gene>
    <name evidence="1" type="ORF">FN846DRAFT_894598</name>
</gene>